<dbReference type="HOGENOM" id="CLU_046757_0_0_1"/>
<dbReference type="AGR" id="WB:WBGene00009518"/>
<organism evidence="3 4">
    <name type="scientific">Caenorhabditis elegans</name>
    <dbReference type="NCBI Taxonomy" id="6239"/>
    <lineage>
        <taxon>Eukaryota</taxon>
        <taxon>Metazoa</taxon>
        <taxon>Ecdysozoa</taxon>
        <taxon>Nematoda</taxon>
        <taxon>Chromadorea</taxon>
        <taxon>Rhabditida</taxon>
        <taxon>Rhabditina</taxon>
        <taxon>Rhabditomorpha</taxon>
        <taxon>Rhabditoidea</taxon>
        <taxon>Rhabditidae</taxon>
        <taxon>Peloderinae</taxon>
        <taxon>Caenorhabditis</taxon>
    </lineage>
</organism>
<evidence type="ECO:0000259" key="2">
    <source>
        <dbReference type="PROSITE" id="PS50041"/>
    </source>
</evidence>
<dbReference type="RefSeq" id="NP_741307.2">
    <property type="nucleotide sequence ID" value="NM_171258.6"/>
</dbReference>
<evidence type="ECO:0000256" key="1">
    <source>
        <dbReference type="SAM" id="SignalP"/>
    </source>
</evidence>
<dbReference type="WormBase" id="F38A1.5">
    <property type="protein sequence ID" value="CE48223"/>
    <property type="gene ID" value="WBGene00009518"/>
    <property type="gene designation" value="clec-166"/>
</dbReference>
<dbReference type="PANTHER" id="PTHR23062:SF3">
    <property type="entry name" value="ANF_RECEPTOR DOMAIN-CONTAINING PROTEIN-RELATED"/>
    <property type="match status" value="1"/>
</dbReference>
<sequence length="466" mass="51974">MLLQLLLPIALVAYASGACFDNDKEVKGACFKFVNQQLTFNDARNWCHYQNPVTSSYLAYVPDQYTSSFVAAYARTAFGTNYGNFWIGLSRNSSSSPFAWDNGSPVAYTNFDTQFGQNYIAEKIVNSKWTAFGEKDKNFFVCSYNPTFSPAIISTTQEPTTEGNSCQPVDRMTLLFAYSNDLDPQAVNNSWNWAGINLYSTFSGFAFARFDVRDEEDIAYFTDFESATSYLHSHLPDSSLGFGDNNTGSDSLVTIEKFYNSKEIPVCGAISMILSKRYPDDWNLPRTVSLVREHHGIVHAVSSVDPSGGTPSNALYNLTSKTNGMSNFGTDDGFPRLVGLISFNYGPQPIYCANPEVSGQNTIELPAIDILSSESYWVSVLTQDHGPLDAFQSFNLTWSSSEYGGNTLNSSSTQGLYGLVGLNWFPFNAETYSMKLQYNYINNINEVIQVRLYGVRAQRDWLPYCD</sequence>
<dbReference type="PaxDb" id="6239-F38A1.5"/>
<dbReference type="OMA" id="YCANPEV"/>
<dbReference type="KEGG" id="cel:CELE_F38A1.5"/>
<dbReference type="PROSITE" id="PS50041">
    <property type="entry name" value="C_TYPE_LECTIN_2"/>
    <property type="match status" value="1"/>
</dbReference>
<dbReference type="STRING" id="6239.F38A1.5.2"/>
<dbReference type="UCSC" id="F38A1.5">
    <property type="organism name" value="c. elegans"/>
</dbReference>
<dbReference type="InterPro" id="IPR016187">
    <property type="entry name" value="CTDL_fold"/>
</dbReference>
<proteinExistence type="predicted"/>
<dbReference type="InterPro" id="IPR055578">
    <property type="entry name" value="DUF7154"/>
</dbReference>
<dbReference type="CTD" id="185435"/>
<evidence type="ECO:0000313" key="5">
    <source>
        <dbReference type="WormBase" id="F38A1.5"/>
    </source>
</evidence>
<protein>
    <submittedName>
        <fullName evidence="3">C-type lectin domain-containing protein</fullName>
    </submittedName>
</protein>
<dbReference type="OrthoDB" id="5837296at2759"/>
<dbReference type="Pfam" id="PF23673">
    <property type="entry name" value="DUF7154"/>
    <property type="match status" value="1"/>
</dbReference>
<dbReference type="SUPFAM" id="SSF56436">
    <property type="entry name" value="C-type lectin-like"/>
    <property type="match status" value="1"/>
</dbReference>
<dbReference type="InterPro" id="IPR001304">
    <property type="entry name" value="C-type_lectin-like"/>
</dbReference>
<gene>
    <name evidence="3 5" type="primary">clec-166</name>
    <name evidence="3" type="ORF">CELE_F38A1.5</name>
    <name evidence="5" type="ORF">F38A1.5</name>
</gene>
<accession>A4F308</accession>
<dbReference type="Gene3D" id="3.10.100.10">
    <property type="entry name" value="Mannose-Binding Protein A, subunit A"/>
    <property type="match status" value="1"/>
</dbReference>
<feature type="domain" description="C-type lectin" evidence="2">
    <location>
        <begin position="26"/>
        <end position="143"/>
    </location>
</feature>
<reference evidence="3 4" key="1">
    <citation type="journal article" date="1998" name="Science">
        <title>Genome sequence of the nematode C. elegans: a platform for investigating biology.</title>
        <authorList>
            <consortium name="The C. elegans sequencing consortium"/>
            <person name="Sulson J.E."/>
            <person name="Waterston R."/>
        </authorList>
    </citation>
    <scope>NUCLEOTIDE SEQUENCE [LARGE SCALE GENOMIC DNA]</scope>
    <source>
        <strain evidence="3 4">Bristol N2</strain>
    </source>
</reference>
<name>A4F308_CAEEL</name>
<dbReference type="EMBL" id="BX284604">
    <property type="protein sequence ID" value="CCD63950.2"/>
    <property type="molecule type" value="Genomic_DNA"/>
</dbReference>
<dbReference type="SMR" id="A4F308"/>
<dbReference type="GeneID" id="185435"/>
<dbReference type="eggNOG" id="KOG4297">
    <property type="taxonomic scope" value="Eukaryota"/>
</dbReference>
<dbReference type="InterPro" id="IPR016186">
    <property type="entry name" value="C-type_lectin-like/link_sf"/>
</dbReference>
<dbReference type="SMART" id="SM00034">
    <property type="entry name" value="CLECT"/>
    <property type="match status" value="1"/>
</dbReference>
<dbReference type="Proteomes" id="UP000001940">
    <property type="component" value="Chromosome IV"/>
</dbReference>
<keyword evidence="4" id="KW-1185">Reference proteome</keyword>
<dbReference type="Pfam" id="PF00059">
    <property type="entry name" value="Lectin_C"/>
    <property type="match status" value="1"/>
</dbReference>
<feature type="signal peptide" evidence="1">
    <location>
        <begin position="1"/>
        <end position="17"/>
    </location>
</feature>
<evidence type="ECO:0000313" key="4">
    <source>
        <dbReference type="Proteomes" id="UP000001940"/>
    </source>
</evidence>
<dbReference type="CDD" id="cd00037">
    <property type="entry name" value="CLECT"/>
    <property type="match status" value="1"/>
</dbReference>
<feature type="chain" id="PRO_5002667565" evidence="1">
    <location>
        <begin position="18"/>
        <end position="466"/>
    </location>
</feature>
<keyword evidence="1" id="KW-0732">Signal</keyword>
<dbReference type="AlphaFoldDB" id="A4F308"/>
<evidence type="ECO:0000313" key="3">
    <source>
        <dbReference type="EMBL" id="CCD63950.2"/>
    </source>
</evidence>
<dbReference type="PIR" id="T21935">
    <property type="entry name" value="T21935"/>
</dbReference>
<dbReference type="InParanoid" id="A4F308"/>
<dbReference type="FunCoup" id="A4F308">
    <property type="interactions" value="13"/>
</dbReference>
<dbReference type="Bgee" id="WBGene00009518">
    <property type="expression patterns" value="Expressed in larva and 2 other cell types or tissues"/>
</dbReference>
<dbReference type="PeptideAtlas" id="A4F308"/>
<dbReference type="PANTHER" id="PTHR23062">
    <property type="entry name" value="HYPOTHETICAL PROTEIN C.ELEGANS"/>
    <property type="match status" value="1"/>
</dbReference>